<sequence length="174" mass="18414">MVGGRVPAVPRTPEQDRSPGREGARGKGAAAAARTAPDPAPAPAPDPASGTGRATGGRSGASRESLLGAEARVNAGTRAGTDSGGRLMPHDEGDKWSQQLQHAVAGFVDGPRGSVEEADRVLQEVAERFTEAVNQRRRALSTSWQSPADEKADTEQLRLALKDYRELTERLLRI</sequence>
<dbReference type="Proteomes" id="UP000677413">
    <property type="component" value="Unassembled WGS sequence"/>
</dbReference>
<organism evidence="2 3">
    <name type="scientific">Streptomyces liliiviolaceus</name>
    <dbReference type="NCBI Taxonomy" id="2823109"/>
    <lineage>
        <taxon>Bacteria</taxon>
        <taxon>Bacillati</taxon>
        <taxon>Actinomycetota</taxon>
        <taxon>Actinomycetes</taxon>
        <taxon>Kitasatosporales</taxon>
        <taxon>Streptomycetaceae</taxon>
        <taxon>Streptomyces</taxon>
    </lineage>
</organism>
<evidence type="ECO:0000256" key="1">
    <source>
        <dbReference type="SAM" id="MobiDB-lite"/>
    </source>
</evidence>
<dbReference type="EMBL" id="JAGPYQ010000001">
    <property type="protein sequence ID" value="MBQ0849368.1"/>
    <property type="molecule type" value="Genomic_DNA"/>
</dbReference>
<dbReference type="AlphaFoldDB" id="A0A940XTM8"/>
<proteinExistence type="predicted"/>
<evidence type="ECO:0000313" key="3">
    <source>
        <dbReference type="Proteomes" id="UP000677413"/>
    </source>
</evidence>
<comment type="caution">
    <text evidence="2">The sequence shown here is derived from an EMBL/GenBank/DDBJ whole genome shotgun (WGS) entry which is preliminary data.</text>
</comment>
<reference evidence="2 3" key="1">
    <citation type="submission" date="2021-04" db="EMBL/GenBank/DDBJ databases">
        <authorList>
            <person name="Tang X."/>
            <person name="Zhou X."/>
            <person name="Chen X."/>
            <person name="Cernava T."/>
            <person name="Zhang C."/>
        </authorList>
    </citation>
    <scope>NUCLEOTIDE SEQUENCE [LARGE SCALE GENOMIC DNA]</scope>
    <source>
        <strain evidence="2 3">BH-SS-21</strain>
    </source>
</reference>
<gene>
    <name evidence="2" type="ORF">J8N05_14260</name>
</gene>
<feature type="compositionally biased region" description="Basic and acidic residues" evidence="1">
    <location>
        <begin position="13"/>
        <end position="25"/>
    </location>
</feature>
<feature type="region of interest" description="Disordered" evidence="1">
    <location>
        <begin position="1"/>
        <end position="98"/>
    </location>
</feature>
<name>A0A940XTM8_9ACTN</name>
<keyword evidence="3" id="KW-1185">Reference proteome</keyword>
<protein>
    <submittedName>
        <fullName evidence="2">Uncharacterized protein</fullName>
    </submittedName>
</protein>
<feature type="compositionally biased region" description="Low complexity" evidence="1">
    <location>
        <begin position="27"/>
        <end position="37"/>
    </location>
</feature>
<evidence type="ECO:0000313" key="2">
    <source>
        <dbReference type="EMBL" id="MBQ0849368.1"/>
    </source>
</evidence>
<accession>A0A940XTM8</accession>